<reference evidence="1 2" key="1">
    <citation type="journal article" date="2021" name="Int. J. Syst. Evol. Microbiol.">
        <title>Clostridium zeae sp. nov., isolated from corn silage.</title>
        <authorList>
            <person name="Kobayashi H."/>
            <person name="Tanizawa Y."/>
            <person name="Yagura M."/>
            <person name="Sakamoto M."/>
            <person name="Ohkuma M."/>
            <person name="Tohno M."/>
        </authorList>
    </citation>
    <scope>NUCLEOTIDE SEQUENCE [LARGE SCALE GENOMIC DNA]</scope>
    <source>
        <strain evidence="1 2">CSC2</strain>
    </source>
</reference>
<name>A0ABQ1E5U1_9CLOT</name>
<dbReference type="Proteomes" id="UP000663802">
    <property type="component" value="Unassembled WGS sequence"/>
</dbReference>
<proteinExistence type="predicted"/>
<keyword evidence="2" id="KW-1185">Reference proteome</keyword>
<dbReference type="EMBL" id="BMBA01000001">
    <property type="protein sequence ID" value="GFZ30101.1"/>
    <property type="molecule type" value="Genomic_DNA"/>
</dbReference>
<accession>A0ABQ1E5U1</accession>
<comment type="caution">
    <text evidence="1">The sequence shown here is derived from an EMBL/GenBank/DDBJ whole genome shotgun (WGS) entry which is preliminary data.</text>
</comment>
<gene>
    <name evidence="1" type="ORF">CSC2_06270</name>
</gene>
<organism evidence="1 2">
    <name type="scientific">Clostridium zeae</name>
    <dbReference type="NCBI Taxonomy" id="2759022"/>
    <lineage>
        <taxon>Bacteria</taxon>
        <taxon>Bacillati</taxon>
        <taxon>Bacillota</taxon>
        <taxon>Clostridia</taxon>
        <taxon>Eubacteriales</taxon>
        <taxon>Clostridiaceae</taxon>
        <taxon>Clostridium</taxon>
    </lineage>
</organism>
<protein>
    <submittedName>
        <fullName evidence="1">Uncharacterized protein</fullName>
    </submittedName>
</protein>
<sequence>MVHYKELRGKLICQRKNKVIRYAKAPGGMYADLKHPKNEINMHLDIALKEIPLISEQWLAFMEELTSLEIACWKHKYYDNDICDGTQWELVIRFPHRNKISKCGSNEYPPYWNKFIKILKK</sequence>
<evidence type="ECO:0000313" key="1">
    <source>
        <dbReference type="EMBL" id="GFZ30101.1"/>
    </source>
</evidence>
<evidence type="ECO:0000313" key="2">
    <source>
        <dbReference type="Proteomes" id="UP000663802"/>
    </source>
</evidence>